<feature type="compositionally biased region" description="Polar residues" evidence="1">
    <location>
        <begin position="8"/>
        <end position="39"/>
    </location>
</feature>
<gene>
    <name evidence="2" type="ORF">WKI68_04150</name>
</gene>
<reference evidence="2 3" key="1">
    <citation type="submission" date="2024-03" db="EMBL/GenBank/DDBJ databases">
        <title>Novel Streptomyces species of biotechnological and ecological value are a feature of Machair soil.</title>
        <authorList>
            <person name="Prole J.R."/>
            <person name="Goodfellow M."/>
            <person name="Allenby N."/>
            <person name="Ward A.C."/>
        </authorList>
    </citation>
    <scope>NUCLEOTIDE SEQUENCE [LARGE SCALE GENOMIC DNA]</scope>
    <source>
        <strain evidence="2 3">MS1.HAVA.3</strain>
    </source>
</reference>
<dbReference type="EMBL" id="JBBKAM010000002">
    <property type="protein sequence ID" value="MEJ8640865.1"/>
    <property type="molecule type" value="Genomic_DNA"/>
</dbReference>
<keyword evidence="3" id="KW-1185">Reference proteome</keyword>
<dbReference type="Proteomes" id="UP001382904">
    <property type="component" value="Unassembled WGS sequence"/>
</dbReference>
<comment type="caution">
    <text evidence="2">The sequence shown here is derived from an EMBL/GenBank/DDBJ whole genome shotgun (WGS) entry which is preliminary data.</text>
</comment>
<sequence>MEIGRPSEGQSRLLTFCRGSTGSRPSSAKKNFTWSSKPSVRNGGRDRPACSKACS</sequence>
<proteinExistence type="predicted"/>
<accession>A0ABU8TZN1</accession>
<organism evidence="2 3">
    <name type="scientific">Streptomyces caledonius</name>
    <dbReference type="NCBI Taxonomy" id="3134107"/>
    <lineage>
        <taxon>Bacteria</taxon>
        <taxon>Bacillati</taxon>
        <taxon>Actinomycetota</taxon>
        <taxon>Actinomycetes</taxon>
        <taxon>Kitasatosporales</taxon>
        <taxon>Streptomycetaceae</taxon>
        <taxon>Streptomyces</taxon>
    </lineage>
</organism>
<protein>
    <submittedName>
        <fullName evidence="2">Uncharacterized protein</fullName>
    </submittedName>
</protein>
<evidence type="ECO:0000313" key="2">
    <source>
        <dbReference type="EMBL" id="MEJ8640865.1"/>
    </source>
</evidence>
<name>A0ABU8TZN1_9ACTN</name>
<feature type="region of interest" description="Disordered" evidence="1">
    <location>
        <begin position="1"/>
        <end position="55"/>
    </location>
</feature>
<evidence type="ECO:0000256" key="1">
    <source>
        <dbReference type="SAM" id="MobiDB-lite"/>
    </source>
</evidence>
<evidence type="ECO:0000313" key="3">
    <source>
        <dbReference type="Proteomes" id="UP001382904"/>
    </source>
</evidence>